<keyword evidence="2" id="KW-1185">Reference proteome</keyword>
<evidence type="ECO:0000313" key="1">
    <source>
        <dbReference type="EMBL" id="SDY51760.1"/>
    </source>
</evidence>
<accession>A0A1H3KIA4</accession>
<dbReference type="Gene3D" id="3.40.50.1240">
    <property type="entry name" value="Phosphoglycerate mutase-like"/>
    <property type="match status" value="1"/>
</dbReference>
<dbReference type="EMBL" id="FNPF01000009">
    <property type="protein sequence ID" value="SDY51760.1"/>
    <property type="molecule type" value="Genomic_DNA"/>
</dbReference>
<gene>
    <name evidence="1" type="ORF">SAMN05444340_109145</name>
</gene>
<dbReference type="PANTHER" id="PTHR47623:SF1">
    <property type="entry name" value="OS09G0287300 PROTEIN"/>
    <property type="match status" value="1"/>
</dbReference>
<name>A0A1H3KIA4_9RHOB</name>
<dbReference type="RefSeq" id="WP_089883753.1">
    <property type="nucleotide sequence ID" value="NZ_FNPF01000009.1"/>
</dbReference>
<organism evidence="1 2">
    <name type="scientific">Citreimonas salinaria</name>
    <dbReference type="NCBI Taxonomy" id="321339"/>
    <lineage>
        <taxon>Bacteria</taxon>
        <taxon>Pseudomonadati</taxon>
        <taxon>Pseudomonadota</taxon>
        <taxon>Alphaproteobacteria</taxon>
        <taxon>Rhodobacterales</taxon>
        <taxon>Roseobacteraceae</taxon>
        <taxon>Citreimonas</taxon>
    </lineage>
</organism>
<dbReference type="InterPro" id="IPR013078">
    <property type="entry name" value="His_Pase_superF_clade-1"/>
</dbReference>
<sequence>MRRLVLMRHAKSDWSQTAADHDRPLNARGVRAARALGDWLRRDALLPDAAMVSTARRTRESWGLLALDAPARFLHDLYDADAGDMIDALRRASGPTVLLLGHNPAIGDVGRMLLGEAPAHDRFDDYPTGATLVADFDVEGWAAIEPGTGTAVTFVIPADLPET</sequence>
<dbReference type="STRING" id="321339.SAMN05444340_109145"/>
<dbReference type="CDD" id="cd07067">
    <property type="entry name" value="HP_PGM_like"/>
    <property type="match status" value="1"/>
</dbReference>
<dbReference type="SUPFAM" id="SSF53254">
    <property type="entry name" value="Phosphoglycerate mutase-like"/>
    <property type="match status" value="1"/>
</dbReference>
<dbReference type="Proteomes" id="UP000199286">
    <property type="component" value="Unassembled WGS sequence"/>
</dbReference>
<reference evidence="1 2" key="1">
    <citation type="submission" date="2016-10" db="EMBL/GenBank/DDBJ databases">
        <authorList>
            <person name="de Groot N.N."/>
        </authorList>
    </citation>
    <scope>NUCLEOTIDE SEQUENCE [LARGE SCALE GENOMIC DNA]</scope>
    <source>
        <strain evidence="1 2">DSM 26880</strain>
    </source>
</reference>
<dbReference type="AlphaFoldDB" id="A0A1H3KIA4"/>
<proteinExistence type="predicted"/>
<dbReference type="PANTHER" id="PTHR47623">
    <property type="entry name" value="OS09G0287300 PROTEIN"/>
    <property type="match status" value="1"/>
</dbReference>
<dbReference type="OrthoDB" id="9810154at2"/>
<dbReference type="SMART" id="SM00855">
    <property type="entry name" value="PGAM"/>
    <property type="match status" value="1"/>
</dbReference>
<evidence type="ECO:0000313" key="2">
    <source>
        <dbReference type="Proteomes" id="UP000199286"/>
    </source>
</evidence>
<dbReference type="Pfam" id="PF00300">
    <property type="entry name" value="His_Phos_1"/>
    <property type="match status" value="1"/>
</dbReference>
<protein>
    <submittedName>
        <fullName evidence="1">Phosphohistidine phosphatase</fullName>
    </submittedName>
</protein>
<dbReference type="InterPro" id="IPR029033">
    <property type="entry name" value="His_PPase_superfam"/>
</dbReference>